<organism evidence="2 3">
    <name type="scientific">Cohaesibacter gelatinilyticus</name>
    <dbReference type="NCBI Taxonomy" id="372072"/>
    <lineage>
        <taxon>Bacteria</taxon>
        <taxon>Pseudomonadati</taxon>
        <taxon>Pseudomonadota</taxon>
        <taxon>Alphaproteobacteria</taxon>
        <taxon>Hyphomicrobiales</taxon>
        <taxon>Cohaesibacteraceae</taxon>
    </lineage>
</organism>
<reference evidence="2 3" key="1">
    <citation type="submission" date="2017-09" db="EMBL/GenBank/DDBJ databases">
        <authorList>
            <person name="Ehlers B."/>
            <person name="Leendertz F.H."/>
        </authorList>
    </citation>
    <scope>NUCLEOTIDE SEQUENCE [LARGE SCALE GENOMIC DNA]</scope>
    <source>
        <strain evidence="2 3">DSM 18289</strain>
    </source>
</reference>
<feature type="chain" id="PRO_5011995677" evidence="1">
    <location>
        <begin position="31"/>
        <end position="141"/>
    </location>
</feature>
<keyword evidence="1" id="KW-0732">Signal</keyword>
<dbReference type="Proteomes" id="UP000219439">
    <property type="component" value="Unassembled WGS sequence"/>
</dbReference>
<evidence type="ECO:0000313" key="3">
    <source>
        <dbReference type="Proteomes" id="UP000219439"/>
    </source>
</evidence>
<dbReference type="OrthoDB" id="964913at2"/>
<dbReference type="RefSeq" id="WP_141401245.1">
    <property type="nucleotide sequence ID" value="NZ_OBEL01000002.1"/>
</dbReference>
<sequence>MSSPVCRKISKPLTTLLMATIMLGTGLAQASDMTSNPLEGFKEIKVAPGYAKADSLIGTILPFVQDHPENDESIGKMDIRVRQSGSGYQVTIIKDGYLDDSIRGEHFLGHVIYTSNGRWELLSMHVKPLCYRGMTETGLCR</sequence>
<gene>
    <name evidence="2" type="ORF">SAMN06265368_2576</name>
</gene>
<dbReference type="AlphaFoldDB" id="A0A285PE69"/>
<keyword evidence="3" id="KW-1185">Reference proteome</keyword>
<protein>
    <submittedName>
        <fullName evidence="2">Uncharacterized protein</fullName>
    </submittedName>
</protein>
<accession>A0A285PE69</accession>
<proteinExistence type="predicted"/>
<dbReference type="EMBL" id="OBEL01000002">
    <property type="protein sequence ID" value="SNZ19487.1"/>
    <property type="molecule type" value="Genomic_DNA"/>
</dbReference>
<evidence type="ECO:0000313" key="2">
    <source>
        <dbReference type="EMBL" id="SNZ19487.1"/>
    </source>
</evidence>
<feature type="signal peptide" evidence="1">
    <location>
        <begin position="1"/>
        <end position="30"/>
    </location>
</feature>
<evidence type="ECO:0000256" key="1">
    <source>
        <dbReference type="SAM" id="SignalP"/>
    </source>
</evidence>
<name>A0A285PE69_9HYPH</name>